<evidence type="ECO:0000256" key="1">
    <source>
        <dbReference type="PROSITE-ProRule" id="PRU00409"/>
    </source>
</evidence>
<proteinExistence type="predicted"/>
<evidence type="ECO:0000259" key="2">
    <source>
        <dbReference type="PROSITE" id="PS50975"/>
    </source>
</evidence>
<keyword evidence="1" id="KW-0547">Nucleotide-binding</keyword>
<dbReference type="GO" id="GO:0016874">
    <property type="term" value="F:ligase activity"/>
    <property type="evidence" value="ECO:0007669"/>
    <property type="project" value="UniProtKB-KW"/>
</dbReference>
<dbReference type="Pfam" id="PF13380">
    <property type="entry name" value="CoA_binding_2"/>
    <property type="match status" value="1"/>
</dbReference>
<dbReference type="PANTHER" id="PTHR42793:SF1">
    <property type="entry name" value="PEPTIDYL-LYSINE N-ACETYLTRANSFERASE PATZ"/>
    <property type="match status" value="1"/>
</dbReference>
<gene>
    <name evidence="3" type="ORF">I4I81_29570</name>
</gene>
<reference evidence="3 4" key="1">
    <citation type="submission" date="2020-11" db="EMBL/GenBank/DDBJ databases">
        <title>Pseudonocardia abyssalis sp. nov. and Pseudonocardia oceani sp. nov., description and phylogenomic analysis of two novel actinomycetes isolated from the deep Southern Ocean.</title>
        <authorList>
            <person name="Parra J."/>
        </authorList>
    </citation>
    <scope>NUCLEOTIDE SEQUENCE [LARGE SCALE GENOMIC DNA]</scope>
    <source>
        <strain evidence="3 4">KRD-168</strain>
    </source>
</reference>
<dbReference type="InterPro" id="IPR032875">
    <property type="entry name" value="Succ_CoA_lig_flav_dom"/>
</dbReference>
<evidence type="ECO:0000313" key="4">
    <source>
        <dbReference type="Proteomes" id="UP000694287"/>
    </source>
</evidence>
<feature type="domain" description="ATP-grasp" evidence="2">
    <location>
        <begin position="495"/>
        <end position="531"/>
    </location>
</feature>
<comment type="caution">
    <text evidence="3">The sequence shown here is derived from an EMBL/GenBank/DDBJ whole genome shotgun (WGS) entry which is preliminary data.</text>
</comment>
<dbReference type="EMBL" id="JADQDK010000001">
    <property type="protein sequence ID" value="MBW0138383.1"/>
    <property type="molecule type" value="Genomic_DNA"/>
</dbReference>
<accession>A0ABS6V1I7</accession>
<evidence type="ECO:0000313" key="3">
    <source>
        <dbReference type="EMBL" id="MBW0138383.1"/>
    </source>
</evidence>
<dbReference type="InterPro" id="IPR011761">
    <property type="entry name" value="ATP-grasp"/>
</dbReference>
<dbReference type="Pfam" id="PF13549">
    <property type="entry name" value="ATP-grasp_5"/>
    <property type="match status" value="1"/>
</dbReference>
<name>A0ABS6V1I7_9PSEU</name>
<dbReference type="SMART" id="SM00881">
    <property type="entry name" value="CoA_binding"/>
    <property type="match status" value="1"/>
</dbReference>
<dbReference type="RefSeq" id="WP_218600711.1">
    <property type="nucleotide sequence ID" value="NZ_JADQDJ010000001.1"/>
</dbReference>
<keyword evidence="1" id="KW-0067">ATP-binding</keyword>
<dbReference type="PANTHER" id="PTHR42793">
    <property type="entry name" value="COA BINDING DOMAIN CONTAINING PROTEIN"/>
    <property type="match status" value="1"/>
</dbReference>
<dbReference type="Proteomes" id="UP000694287">
    <property type="component" value="Unassembled WGS sequence"/>
</dbReference>
<organism evidence="3 4">
    <name type="scientific">Pseudonocardia abyssalis</name>
    <dbReference type="NCBI Taxonomy" id="2792008"/>
    <lineage>
        <taxon>Bacteria</taxon>
        <taxon>Bacillati</taxon>
        <taxon>Actinomycetota</taxon>
        <taxon>Actinomycetes</taxon>
        <taxon>Pseudonocardiales</taxon>
        <taxon>Pseudonocardiaceae</taxon>
        <taxon>Pseudonocardia</taxon>
    </lineage>
</organism>
<protein>
    <submittedName>
        <fullName evidence="3">Acetate--CoA ligase family protein</fullName>
    </submittedName>
</protein>
<keyword evidence="3" id="KW-0436">Ligase</keyword>
<sequence length="691" mass="70982">MSVPAGVGHRPALARLLAPASVAVVGASEGLGGFTGSCVHNLLRYGFTGRIHPVNPRRAEVLGLTCHPSLAEVPGPVDSAVLLVGADRVLPVLEDCVAAGIDNVIVAASGFGEGGAGPAGLARRRALDAFLDRHRITLLGPSTTGVVNLFDRYVPRAATNMIGPDGVVPGPVAVVSQSGASSNIVFNRAQDHGLAVGLAVATGLQATLTTWDVVEHLATDDRVRVLALIVEELGPAAAWRPRVHAAAAAGQQVVLCRVGTSDRGAAAAASHTGAVAGHWRSQRAALRDAGVLVVDDLDQLWEVAALCVAWGTASAPARLGVVALSGGEGALISDQATAAGIAMPDPSDAFVGLVGKHLTLTRGANPFDPSGEILGKPDLLVPMLEQFFDDPAFDRVLLAWHVLDQNVLPAQQEALDDLFARYRHRLVVTAWPLSTLDGWHRLAGPGAPPLLPGSHRAIAALARWSGSAPIMAVAPAVTAPVTLPARLGTGYHEVRELLAGLGVPFGPARRAEGEDAAAAAAAAIGPPVVLKSDVDSITHKSAAGLVELGLVADDQVRAAWRRLHAATASATVIVEAQLTGELQVFLGARRDLDAGSVLLFGSGGSAVEYLDDIGLVPAGADPRRAIAASRVGRFLADRTPAVTDALADMLAALGGVVTDPRIAAVEVNPVMVDLRRGTALAVDARIELSSD</sequence>
<dbReference type="InterPro" id="IPR003781">
    <property type="entry name" value="CoA-bd"/>
</dbReference>
<dbReference type="Pfam" id="PF13607">
    <property type="entry name" value="Succ_CoA_lig"/>
    <property type="match status" value="1"/>
</dbReference>
<keyword evidence="4" id="KW-1185">Reference proteome</keyword>
<dbReference type="PROSITE" id="PS50975">
    <property type="entry name" value="ATP_GRASP"/>
    <property type="match status" value="1"/>
</dbReference>